<keyword evidence="3" id="KW-1185">Reference proteome</keyword>
<dbReference type="Proteomes" id="UP000004478">
    <property type="component" value="Unassembled WGS sequence"/>
</dbReference>
<organism evidence="2 3">
    <name type="scientific">Cecembia lonarensis (strain CCUG 58316 / KCTC 22772 / LW9)</name>
    <dbReference type="NCBI Taxonomy" id="1225176"/>
    <lineage>
        <taxon>Bacteria</taxon>
        <taxon>Pseudomonadati</taxon>
        <taxon>Bacteroidota</taxon>
        <taxon>Cytophagia</taxon>
        <taxon>Cytophagales</taxon>
        <taxon>Cyclobacteriaceae</taxon>
        <taxon>Cecembia</taxon>
    </lineage>
</organism>
<evidence type="ECO:0000313" key="3">
    <source>
        <dbReference type="Proteomes" id="UP000004478"/>
    </source>
</evidence>
<dbReference type="PROSITE" id="PS51257">
    <property type="entry name" value="PROKAR_LIPOPROTEIN"/>
    <property type="match status" value="1"/>
</dbReference>
<evidence type="ECO:0000313" key="2">
    <source>
        <dbReference type="EMBL" id="EKB48366.1"/>
    </source>
</evidence>
<sequence length="196" mass="22681">MKTAKLPLIVAFLLSLISISSCSEDCQDGLFEIRDVSLEPRRWFPGEGVDETEPWDNADQFPIVVLKMEIKMDKFFRTLPVFEGNCFPKYLIDKKVRDVKVFSNQSFGEIGPLQDLSSIVLFSPRAGTPFGQFIEKREWLDFYVNESNFTRTYFVFNRNPELQALHSIFMVFEFEDGSSIQTERVDVLLTPAVIRQ</sequence>
<protein>
    <recommendedName>
        <fullName evidence="4">Lipoprotein</fullName>
    </recommendedName>
</protein>
<feature type="chain" id="PRO_5003847292" description="Lipoprotein" evidence="1">
    <location>
        <begin position="24"/>
        <end position="196"/>
    </location>
</feature>
<evidence type="ECO:0000256" key="1">
    <source>
        <dbReference type="SAM" id="SignalP"/>
    </source>
</evidence>
<evidence type="ECO:0008006" key="4">
    <source>
        <dbReference type="Google" id="ProtNLM"/>
    </source>
</evidence>
<keyword evidence="1" id="KW-0732">Signal</keyword>
<dbReference type="AlphaFoldDB" id="K1L0R9"/>
<comment type="caution">
    <text evidence="2">The sequence shown here is derived from an EMBL/GenBank/DDBJ whole genome shotgun (WGS) entry which is preliminary data.</text>
</comment>
<dbReference type="RefSeq" id="WP_009186022.1">
    <property type="nucleotide sequence ID" value="NZ_AMGM01000055.1"/>
</dbReference>
<feature type="signal peptide" evidence="1">
    <location>
        <begin position="1"/>
        <end position="23"/>
    </location>
</feature>
<gene>
    <name evidence="2" type="ORF">B879_03002</name>
</gene>
<reference evidence="2 3" key="1">
    <citation type="journal article" date="2012" name="J. Bacteriol.">
        <title>Draft Genome Sequence of Cecembia lonarensis Strain LW9T, Isolated from Lonar Lake, a Haloalkaline Lake in India.</title>
        <authorList>
            <person name="Shivaji S."/>
            <person name="Ara S."/>
            <person name="Singh A."/>
            <person name="Pinnaka A.K."/>
        </authorList>
    </citation>
    <scope>NUCLEOTIDE SEQUENCE [LARGE SCALE GENOMIC DNA]</scope>
    <source>
        <strain evidence="2 3">LW9</strain>
    </source>
</reference>
<name>K1L0R9_CECL9</name>
<accession>K1L0R9</accession>
<dbReference type="OrthoDB" id="839538at2"/>
<dbReference type="EMBL" id="AMGM01000055">
    <property type="protein sequence ID" value="EKB48366.1"/>
    <property type="molecule type" value="Genomic_DNA"/>
</dbReference>
<proteinExistence type="predicted"/>